<sequence length="222" mass="26040">MKMESEIGKKPRSEHIYNEIRNAILYGYPGYLPGTLLNENKLADYFGVSKTPAREALNRLRNENLVEVIPYKGYLVSNPTIQDLVEQFQMRLILETAAVELAVQHVSAVQIEELRELTKEDKVYFADDFRLNFRKVNLEFHTKVAQTSGNSLLTNSVRQVLELMQRALFHNFTEDEMELHHQEHRVLIQALEERNKELAVKSIQEQIELSKQRIFNYRNYQS</sequence>
<protein>
    <submittedName>
        <fullName evidence="6">GntR family transcriptional regulator</fullName>
    </submittedName>
</protein>
<accession>A0A9X2IQI3</accession>
<evidence type="ECO:0000313" key="7">
    <source>
        <dbReference type="Proteomes" id="UP001139179"/>
    </source>
</evidence>
<comment type="caution">
    <text evidence="6">The sequence shown here is derived from an EMBL/GenBank/DDBJ whole genome shotgun (WGS) entry which is preliminary data.</text>
</comment>
<evidence type="ECO:0000256" key="3">
    <source>
        <dbReference type="ARBA" id="ARBA00023163"/>
    </source>
</evidence>
<dbReference type="Gene3D" id="1.20.120.530">
    <property type="entry name" value="GntR ligand-binding domain-like"/>
    <property type="match status" value="1"/>
</dbReference>
<name>A0A9X2IQI3_9BACI</name>
<dbReference type="EMBL" id="JAMBOL010000024">
    <property type="protein sequence ID" value="MCM3715911.1"/>
    <property type="molecule type" value="Genomic_DNA"/>
</dbReference>
<dbReference type="PANTHER" id="PTHR43537:SF24">
    <property type="entry name" value="GLUCONATE OPERON TRANSCRIPTIONAL REPRESSOR"/>
    <property type="match status" value="1"/>
</dbReference>
<proteinExistence type="predicted"/>
<evidence type="ECO:0000256" key="2">
    <source>
        <dbReference type="ARBA" id="ARBA00023125"/>
    </source>
</evidence>
<keyword evidence="7" id="KW-1185">Reference proteome</keyword>
<feature type="domain" description="HTH gntR-type" evidence="5">
    <location>
        <begin position="10"/>
        <end position="79"/>
    </location>
</feature>
<dbReference type="SMART" id="SM00345">
    <property type="entry name" value="HTH_GNTR"/>
    <property type="match status" value="1"/>
</dbReference>
<evidence type="ECO:0000313" key="6">
    <source>
        <dbReference type="EMBL" id="MCM3715911.1"/>
    </source>
</evidence>
<dbReference type="InterPro" id="IPR036390">
    <property type="entry name" value="WH_DNA-bd_sf"/>
</dbReference>
<organism evidence="6 7">
    <name type="scientific">Halalkalibacter oceani</name>
    <dbReference type="NCBI Taxonomy" id="1653776"/>
    <lineage>
        <taxon>Bacteria</taxon>
        <taxon>Bacillati</taxon>
        <taxon>Bacillota</taxon>
        <taxon>Bacilli</taxon>
        <taxon>Bacillales</taxon>
        <taxon>Bacillaceae</taxon>
        <taxon>Halalkalibacter</taxon>
    </lineage>
</organism>
<dbReference type="SMART" id="SM00895">
    <property type="entry name" value="FCD"/>
    <property type="match status" value="1"/>
</dbReference>
<dbReference type="SUPFAM" id="SSF46785">
    <property type="entry name" value="Winged helix' DNA-binding domain"/>
    <property type="match status" value="1"/>
</dbReference>
<keyword evidence="1" id="KW-0805">Transcription regulation</keyword>
<dbReference type="SUPFAM" id="SSF48008">
    <property type="entry name" value="GntR ligand-binding domain-like"/>
    <property type="match status" value="1"/>
</dbReference>
<dbReference type="GO" id="GO:0003700">
    <property type="term" value="F:DNA-binding transcription factor activity"/>
    <property type="evidence" value="ECO:0007669"/>
    <property type="project" value="InterPro"/>
</dbReference>
<keyword evidence="4" id="KW-0175">Coiled coil</keyword>
<dbReference type="PROSITE" id="PS50949">
    <property type="entry name" value="HTH_GNTR"/>
    <property type="match status" value="1"/>
</dbReference>
<dbReference type="PANTHER" id="PTHR43537">
    <property type="entry name" value="TRANSCRIPTIONAL REGULATOR, GNTR FAMILY"/>
    <property type="match status" value="1"/>
</dbReference>
<dbReference type="InterPro" id="IPR011711">
    <property type="entry name" value="GntR_C"/>
</dbReference>
<dbReference type="RefSeq" id="WP_251224604.1">
    <property type="nucleotide sequence ID" value="NZ_JAMBOL010000024.1"/>
</dbReference>
<dbReference type="Gene3D" id="1.10.10.10">
    <property type="entry name" value="Winged helix-like DNA-binding domain superfamily/Winged helix DNA-binding domain"/>
    <property type="match status" value="1"/>
</dbReference>
<dbReference type="CDD" id="cd07377">
    <property type="entry name" value="WHTH_GntR"/>
    <property type="match status" value="1"/>
</dbReference>
<gene>
    <name evidence="6" type="ORF">M3202_17795</name>
</gene>
<dbReference type="InterPro" id="IPR008920">
    <property type="entry name" value="TF_FadR/GntR_C"/>
</dbReference>
<evidence type="ECO:0000256" key="1">
    <source>
        <dbReference type="ARBA" id="ARBA00023015"/>
    </source>
</evidence>
<feature type="coiled-coil region" evidence="4">
    <location>
        <begin position="181"/>
        <end position="208"/>
    </location>
</feature>
<keyword evidence="2" id="KW-0238">DNA-binding</keyword>
<evidence type="ECO:0000259" key="5">
    <source>
        <dbReference type="PROSITE" id="PS50949"/>
    </source>
</evidence>
<dbReference type="Pfam" id="PF00392">
    <property type="entry name" value="GntR"/>
    <property type="match status" value="1"/>
</dbReference>
<dbReference type="InterPro" id="IPR000524">
    <property type="entry name" value="Tscrpt_reg_HTH_GntR"/>
</dbReference>
<evidence type="ECO:0000256" key="4">
    <source>
        <dbReference type="SAM" id="Coils"/>
    </source>
</evidence>
<keyword evidence="3" id="KW-0804">Transcription</keyword>
<dbReference type="InterPro" id="IPR036388">
    <property type="entry name" value="WH-like_DNA-bd_sf"/>
</dbReference>
<reference evidence="6" key="1">
    <citation type="submission" date="2022-05" db="EMBL/GenBank/DDBJ databases">
        <title>Comparative Genomics of Spacecraft Associated Microbes.</title>
        <authorList>
            <person name="Tran M.T."/>
            <person name="Wright A."/>
            <person name="Seuylemezian A."/>
            <person name="Eisen J."/>
            <person name="Coil D."/>
        </authorList>
    </citation>
    <scope>NUCLEOTIDE SEQUENCE</scope>
    <source>
        <strain evidence="6">214.1.1</strain>
    </source>
</reference>
<dbReference type="Pfam" id="PF07729">
    <property type="entry name" value="FCD"/>
    <property type="match status" value="1"/>
</dbReference>
<dbReference type="Proteomes" id="UP001139179">
    <property type="component" value="Unassembled WGS sequence"/>
</dbReference>
<dbReference type="AlphaFoldDB" id="A0A9X2IQI3"/>
<dbReference type="GO" id="GO:0003677">
    <property type="term" value="F:DNA binding"/>
    <property type="evidence" value="ECO:0007669"/>
    <property type="project" value="UniProtKB-KW"/>
</dbReference>